<keyword evidence="1" id="KW-0472">Membrane</keyword>
<dbReference type="Proteomes" id="UP000800093">
    <property type="component" value="Unassembled WGS sequence"/>
</dbReference>
<gene>
    <name evidence="2" type="ORF">CC78DRAFT_61934</name>
</gene>
<feature type="transmembrane region" description="Helical" evidence="1">
    <location>
        <begin position="20"/>
        <end position="43"/>
    </location>
</feature>
<protein>
    <submittedName>
        <fullName evidence="2">Uncharacterized protein</fullName>
    </submittedName>
</protein>
<accession>A0A9P4KFD7</accession>
<comment type="caution">
    <text evidence="2">The sequence shown here is derived from an EMBL/GenBank/DDBJ whole genome shotgun (WGS) entry which is preliminary data.</text>
</comment>
<keyword evidence="1" id="KW-1133">Transmembrane helix</keyword>
<dbReference type="AlphaFoldDB" id="A0A9P4KFD7"/>
<keyword evidence="3" id="KW-1185">Reference proteome</keyword>
<organism evidence="2 3">
    <name type="scientific">Lojkania enalia</name>
    <dbReference type="NCBI Taxonomy" id="147567"/>
    <lineage>
        <taxon>Eukaryota</taxon>
        <taxon>Fungi</taxon>
        <taxon>Dikarya</taxon>
        <taxon>Ascomycota</taxon>
        <taxon>Pezizomycotina</taxon>
        <taxon>Dothideomycetes</taxon>
        <taxon>Pleosporomycetidae</taxon>
        <taxon>Pleosporales</taxon>
        <taxon>Pleosporales incertae sedis</taxon>
        <taxon>Lojkania</taxon>
    </lineage>
</organism>
<sequence length="77" mass="9345">MYYKFPRRTLTKRSRNLINTSIYTTLYSLHPLLLTVPNFHIVLKMRDHAIKQHSSPPNDDPERNIQWCMPRKRYMAE</sequence>
<proteinExistence type="predicted"/>
<evidence type="ECO:0000256" key="1">
    <source>
        <dbReference type="SAM" id="Phobius"/>
    </source>
</evidence>
<dbReference type="EMBL" id="ML986590">
    <property type="protein sequence ID" value="KAF2267605.1"/>
    <property type="molecule type" value="Genomic_DNA"/>
</dbReference>
<keyword evidence="1" id="KW-0812">Transmembrane</keyword>
<evidence type="ECO:0000313" key="3">
    <source>
        <dbReference type="Proteomes" id="UP000800093"/>
    </source>
</evidence>
<evidence type="ECO:0000313" key="2">
    <source>
        <dbReference type="EMBL" id="KAF2267605.1"/>
    </source>
</evidence>
<name>A0A9P4KFD7_9PLEO</name>
<reference evidence="3" key="1">
    <citation type="journal article" date="2020" name="Stud. Mycol.">
        <title>101 Dothideomycetes genomes: A test case for predicting lifestyles and emergence of pathogens.</title>
        <authorList>
            <person name="Haridas S."/>
            <person name="Albert R."/>
            <person name="Binder M."/>
            <person name="Bloem J."/>
            <person name="LaButti K."/>
            <person name="Salamov A."/>
            <person name="Andreopoulos B."/>
            <person name="Baker S."/>
            <person name="Barry K."/>
            <person name="Bills G."/>
            <person name="Bluhm B."/>
            <person name="Cannon C."/>
            <person name="Castanera R."/>
            <person name="Culley D."/>
            <person name="Daum C."/>
            <person name="Ezra D."/>
            <person name="Gonzalez J."/>
            <person name="Henrissat B."/>
            <person name="Kuo A."/>
            <person name="Liang C."/>
            <person name="Lipzen A."/>
            <person name="Lutzoni F."/>
            <person name="Magnuson J."/>
            <person name="Mondo S."/>
            <person name="Nolan M."/>
            <person name="Ohm R."/>
            <person name="Pangilinan J."/>
            <person name="Park H.-J."/>
            <person name="Ramirez L."/>
            <person name="Alfaro M."/>
            <person name="Sun H."/>
            <person name="Tritt A."/>
            <person name="Yoshinaga Y."/>
            <person name="Zwiers L.-H."/>
            <person name="Turgeon B."/>
            <person name="Goodwin S."/>
            <person name="Spatafora J."/>
            <person name="Crous P."/>
            <person name="Grigoriev I."/>
        </authorList>
    </citation>
    <scope>NUCLEOTIDE SEQUENCE [LARGE SCALE GENOMIC DNA]</scope>
    <source>
        <strain evidence="3">CBS 304.66</strain>
    </source>
</reference>